<organism evidence="8">
    <name type="scientific">uncultured Chloroflexia bacterium</name>
    <dbReference type="NCBI Taxonomy" id="1672391"/>
    <lineage>
        <taxon>Bacteria</taxon>
        <taxon>Bacillati</taxon>
        <taxon>Chloroflexota</taxon>
        <taxon>Chloroflexia</taxon>
        <taxon>environmental samples</taxon>
    </lineage>
</organism>
<dbReference type="InterPro" id="IPR011050">
    <property type="entry name" value="Pectin_lyase_fold/virulence"/>
</dbReference>
<dbReference type="InterPro" id="IPR059226">
    <property type="entry name" value="Choice_anch_Q_dom"/>
</dbReference>
<name>A0A6J4NDK1_9CHLR</name>
<keyword evidence="6" id="KW-0472">Membrane</keyword>
<dbReference type="InterPro" id="IPR003368">
    <property type="entry name" value="POMP_repeat"/>
</dbReference>
<comment type="subcellular location">
    <subcellularLocation>
        <location evidence="1">Cell envelope</location>
    </subcellularLocation>
    <subcellularLocation>
        <location evidence="2">Cell outer membrane</location>
    </subcellularLocation>
    <subcellularLocation>
        <location evidence="3">Secreted</location>
    </subcellularLocation>
</comment>
<evidence type="ECO:0000256" key="5">
    <source>
        <dbReference type="ARBA" id="ARBA00022729"/>
    </source>
</evidence>
<dbReference type="AlphaFoldDB" id="A0A6J4NDK1"/>
<keyword evidence="4" id="KW-0964">Secreted</keyword>
<feature type="non-terminal residue" evidence="8">
    <location>
        <position position="430"/>
    </location>
</feature>
<dbReference type="SUPFAM" id="SSF51126">
    <property type="entry name" value="Pectin lyase-like"/>
    <property type="match status" value="1"/>
</dbReference>
<evidence type="ECO:0000256" key="6">
    <source>
        <dbReference type="ARBA" id="ARBA00023136"/>
    </source>
</evidence>
<dbReference type="NCBIfam" id="NF041518">
    <property type="entry name" value="choice_anch_Q"/>
    <property type="match status" value="1"/>
</dbReference>
<dbReference type="PANTHER" id="PTHR11319">
    <property type="entry name" value="G PROTEIN-COUPLED RECEPTOR-RELATED"/>
    <property type="match status" value="1"/>
</dbReference>
<keyword evidence="5" id="KW-0732">Signal</keyword>
<dbReference type="PANTHER" id="PTHR11319:SF35">
    <property type="entry name" value="OUTER MEMBRANE PROTEIN PMPC-RELATED"/>
    <property type="match status" value="1"/>
</dbReference>
<evidence type="ECO:0000313" key="8">
    <source>
        <dbReference type="EMBL" id="CAA9381394.1"/>
    </source>
</evidence>
<dbReference type="GO" id="GO:0009279">
    <property type="term" value="C:cell outer membrane"/>
    <property type="evidence" value="ECO:0007669"/>
    <property type="project" value="UniProtKB-SubCell"/>
</dbReference>
<keyword evidence="7" id="KW-0998">Cell outer membrane</keyword>
<protein>
    <recommendedName>
        <fullName evidence="9">Right handed beta helix domain-containing protein</fullName>
    </recommendedName>
</protein>
<evidence type="ECO:0008006" key="9">
    <source>
        <dbReference type="Google" id="ProtNLM"/>
    </source>
</evidence>
<accession>A0A6J4NDK1</accession>
<proteinExistence type="predicted"/>
<evidence type="ECO:0000256" key="7">
    <source>
        <dbReference type="ARBA" id="ARBA00023237"/>
    </source>
</evidence>
<reference evidence="8" key="1">
    <citation type="submission" date="2020-02" db="EMBL/GenBank/DDBJ databases">
        <authorList>
            <person name="Meier V. D."/>
        </authorList>
    </citation>
    <scope>NUCLEOTIDE SEQUENCE</scope>
    <source>
        <strain evidence="8">AVDCRST_MAG93</strain>
    </source>
</reference>
<evidence type="ECO:0000256" key="4">
    <source>
        <dbReference type="ARBA" id="ARBA00022525"/>
    </source>
</evidence>
<dbReference type="GO" id="GO:0005576">
    <property type="term" value="C:extracellular region"/>
    <property type="evidence" value="ECO:0007669"/>
    <property type="project" value="UniProtKB-SubCell"/>
</dbReference>
<dbReference type="NCBIfam" id="TIGR01376">
    <property type="entry name" value="POMP_repeat"/>
    <property type="match status" value="1"/>
</dbReference>
<evidence type="ECO:0000256" key="3">
    <source>
        <dbReference type="ARBA" id="ARBA00004613"/>
    </source>
</evidence>
<sequence>MIHIRRRTVSVPQRLISTLTLIGLVLSMTVSVGQPRVARAVSSIVTNTNDSGPGSVRQAILDANGAAGADTITFGVAGTITLTSGELPITSDIGITGPGASSLTISGNNASRIFNITAGTVSIAGVTLSQGNVGGAAGSAIVNRGVLTVSNGRFVNNNRSSAGTIWSDGTLTVQESTFSGNVANNGPGIYAGGIVTIERSTFSGNNADVSDGGAIYAAGTMTISNSTFSGNSGGLGGGLVTGCGSSAAVTIINSTFAGNTAGSGGGIYRCSGSVTTKNTVFANNTGGNCVGIVSAGYNLSSDSTCGGIAGDRINTAPQLGPLQNNGGPTLTHALLTGSPAINAGTNIGCPAVDQRAIQRPLGLFCDIGAVELQQPLIQLGNYAWPDAMELTLTPVSTGVTNASVDEHLALQDQSAWFKFKVQPGANVSVA</sequence>
<gene>
    <name evidence="8" type="ORF">AVDCRST_MAG93-9201</name>
</gene>
<evidence type="ECO:0000256" key="1">
    <source>
        <dbReference type="ARBA" id="ARBA00004196"/>
    </source>
</evidence>
<evidence type="ECO:0000256" key="2">
    <source>
        <dbReference type="ARBA" id="ARBA00004442"/>
    </source>
</evidence>
<dbReference type="EMBL" id="CADCTR010003083">
    <property type="protein sequence ID" value="CAA9381394.1"/>
    <property type="molecule type" value="Genomic_DNA"/>
</dbReference>